<reference evidence="4" key="3">
    <citation type="submission" date="2016-06" db="UniProtKB">
        <authorList>
            <consortium name="WormBaseParasite"/>
        </authorList>
    </citation>
    <scope>IDENTIFICATION</scope>
</reference>
<reference evidence="3" key="2">
    <citation type="submission" date="2014-05" db="EMBL/GenBank/DDBJ databases">
        <title>The genome and life-stage specific transcriptomes of Globodera pallida elucidate key aspects of plant parasitism by a cyst nematode.</title>
        <authorList>
            <person name="Cotton J.A."/>
            <person name="Lilley C.J."/>
            <person name="Jones L.M."/>
            <person name="Kikuchi T."/>
            <person name="Reid A.J."/>
            <person name="Thorpe P."/>
            <person name="Tsai I.J."/>
            <person name="Beasley H."/>
            <person name="Blok V."/>
            <person name="Cock P.J.A."/>
            <person name="Van den Akker S.E."/>
            <person name="Holroyd N."/>
            <person name="Hunt M."/>
            <person name="Mantelin S."/>
            <person name="Naghra H."/>
            <person name="Pain A."/>
            <person name="Palomares-Rius J.E."/>
            <person name="Zarowiecki M."/>
            <person name="Berriman M."/>
            <person name="Jones J.T."/>
            <person name="Urwin P.E."/>
        </authorList>
    </citation>
    <scope>NUCLEOTIDE SEQUENCE [LARGE SCALE GENOMIC DNA]</scope>
    <source>
        <strain evidence="3">Lindley</strain>
    </source>
</reference>
<protein>
    <submittedName>
        <fullName evidence="4">DUF4126 domain-containing protein</fullName>
    </submittedName>
</protein>
<proteinExistence type="predicted"/>
<name>A0A183BPZ7_GLOPA</name>
<keyword evidence="2" id="KW-1133">Transmembrane helix</keyword>
<dbReference type="AlphaFoldDB" id="A0A183BPZ7"/>
<dbReference type="Proteomes" id="UP000050741">
    <property type="component" value="Unassembled WGS sequence"/>
</dbReference>
<dbReference type="Gene3D" id="2.40.10.190">
    <property type="entry name" value="translation elongation factor selb, chain A, domain 4"/>
    <property type="match status" value="1"/>
</dbReference>
<feature type="transmembrane region" description="Helical" evidence="2">
    <location>
        <begin position="182"/>
        <end position="204"/>
    </location>
</feature>
<accession>A0A183BPZ7</accession>
<reference evidence="3" key="1">
    <citation type="submission" date="2013-12" db="EMBL/GenBank/DDBJ databases">
        <authorList>
            <person name="Aslett M."/>
        </authorList>
    </citation>
    <scope>NUCLEOTIDE SEQUENCE [LARGE SCALE GENOMIC DNA]</scope>
    <source>
        <strain evidence="3">Lindley</strain>
    </source>
</reference>
<feature type="coiled-coil region" evidence="1">
    <location>
        <begin position="207"/>
        <end position="234"/>
    </location>
</feature>
<keyword evidence="2" id="KW-0472">Membrane</keyword>
<evidence type="ECO:0000313" key="3">
    <source>
        <dbReference type="Proteomes" id="UP000050741"/>
    </source>
</evidence>
<sequence length="328" mass="36442">METTTEHRTPRRRAGPKSARRLYVKAVFCGYKRGHRKRHVNTSLFLDNGKISLCLSILLSAIVLFLLWGCIRYSSGHFPFVHGNFDFVRAEFHHNLSTPVMGTMFNEYKRERRHENTTLKGEVYDKSCISILSRTVFFILLGCSGVVRAKSHHNLPSAVFLFGPEFKIIADRVSYAFSGQTLATITTVSMATLALIATIVTWLYSIYTEFRNLREGLEKRMDKVAKEATTATEAIKEATTATEAIKEATAAAMAAAKAATEATAATEAATSAAMEATGAMKNEIAKLNTLLVASTKPDHELPEPQLKREAHPMKIPYRKKSAPLMSQH</sequence>
<evidence type="ECO:0000256" key="1">
    <source>
        <dbReference type="SAM" id="Coils"/>
    </source>
</evidence>
<keyword evidence="1" id="KW-0175">Coiled coil</keyword>
<organism evidence="3 4">
    <name type="scientific">Globodera pallida</name>
    <name type="common">Potato cyst nematode worm</name>
    <name type="synonym">Heterodera pallida</name>
    <dbReference type="NCBI Taxonomy" id="36090"/>
    <lineage>
        <taxon>Eukaryota</taxon>
        <taxon>Metazoa</taxon>
        <taxon>Ecdysozoa</taxon>
        <taxon>Nematoda</taxon>
        <taxon>Chromadorea</taxon>
        <taxon>Rhabditida</taxon>
        <taxon>Tylenchina</taxon>
        <taxon>Tylenchomorpha</taxon>
        <taxon>Tylenchoidea</taxon>
        <taxon>Heteroderidae</taxon>
        <taxon>Heteroderinae</taxon>
        <taxon>Globodera</taxon>
    </lineage>
</organism>
<keyword evidence="2" id="KW-0812">Transmembrane</keyword>
<evidence type="ECO:0000313" key="4">
    <source>
        <dbReference type="WBParaSite" id="GPLIN_000268300"/>
    </source>
</evidence>
<keyword evidence="3" id="KW-1185">Reference proteome</keyword>
<dbReference type="InterPro" id="IPR038661">
    <property type="entry name" value="Ribosomal_eL33_sf"/>
</dbReference>
<feature type="transmembrane region" description="Helical" evidence="2">
    <location>
        <begin position="50"/>
        <end position="71"/>
    </location>
</feature>
<dbReference type="WBParaSite" id="GPLIN_000268300">
    <property type="protein sequence ID" value="GPLIN_000268300"/>
    <property type="gene ID" value="GPLIN_000268300"/>
</dbReference>
<dbReference type="InterPro" id="IPR009000">
    <property type="entry name" value="Transl_B-barrel_sf"/>
</dbReference>
<dbReference type="SUPFAM" id="SSF50447">
    <property type="entry name" value="Translation proteins"/>
    <property type="match status" value="1"/>
</dbReference>
<evidence type="ECO:0000256" key="2">
    <source>
        <dbReference type="SAM" id="Phobius"/>
    </source>
</evidence>